<evidence type="ECO:0000256" key="1">
    <source>
        <dbReference type="SAM" id="MobiDB-lite"/>
    </source>
</evidence>
<evidence type="ECO:0000313" key="5">
    <source>
        <dbReference type="EMBL" id="CAF4078697.1"/>
    </source>
</evidence>
<feature type="region of interest" description="Disordered" evidence="1">
    <location>
        <begin position="595"/>
        <end position="649"/>
    </location>
</feature>
<dbReference type="EMBL" id="CAJNOH010002047">
    <property type="protein sequence ID" value="CAF1269094.1"/>
    <property type="molecule type" value="Genomic_DNA"/>
</dbReference>
<evidence type="ECO:0000313" key="6">
    <source>
        <dbReference type="Proteomes" id="UP000663864"/>
    </source>
</evidence>
<sequence length="649" mass="73878">MMVIEYLVTNDLVYQSFDKVRFVKGAHKSYAMVPPNQIKNNNVSIKALAKLNLNITDYEQIWQQCLLPTPELSAKIEPSAINLINLHLSDYISIIHRLGDANDPVAKEILKPGLQCGQIGIDYKSNTFSLAPEHIIHFHSDDDIMKLLNGLCIRATAQQVGLLNNTGSSAICNHYMAPKEPDTVQMSIPLADDYNQLQRKQLFSVISVDISSNEKDQTNTLQKQLISTEETNATFIKSNIDNNSIDDCIFVMEKIKAILENDRNNIAYTQKDVTPVRQRLDNDQQHHKSSMSINHLAQTVSDCALSYEKPGNIETNNNETTDSSSSIEYDDPTTDSVMINVVDRSLCFQQHLHMEQFSQLSSSIIIEYGCDKENQNTDSEYMEAEYGSNFETSSPCETMTLDCNNTLQHSQKTSTEKNILPTKTCDIITLSKRLMLKSFVTFTKTDVTRLYNSAETKNLVIKYLQEHEFIKRIDDLFLSTSPTKKIVKSEIGYLKLFPASRSAFDAAEFEIKLREKVDITLDYYVDKVFNGGNSSISTSAINNMFNTSHNNWLLNRHWYDKLKEGHISVYYQNKIFCPDANMSVTMITVNSVSNDGVHDSCDRPRPKLTASQRTNKELRRLGAKRQKEPSDEPPPKRQRKPKRFADEDY</sequence>
<comment type="caution">
    <text evidence="3">The sequence shown here is derived from an EMBL/GenBank/DDBJ whole genome shotgun (WGS) entry which is preliminary data.</text>
</comment>
<evidence type="ECO:0000313" key="7">
    <source>
        <dbReference type="Proteomes" id="UP000663870"/>
    </source>
</evidence>
<gene>
    <name evidence="5" type="ORF">JBS370_LOCUS30577</name>
    <name evidence="4" type="ORF">JXQ802_LOCUS43465</name>
    <name evidence="2" type="ORF">PYM288_LOCUS28282</name>
    <name evidence="3" type="ORF">ZHD862_LOCUS33350</name>
</gene>
<protein>
    <submittedName>
        <fullName evidence="3">Uncharacterized protein</fullName>
    </submittedName>
</protein>
<proteinExistence type="predicted"/>
<feature type="compositionally biased region" description="Basic and acidic residues" evidence="1">
    <location>
        <begin position="596"/>
        <end position="605"/>
    </location>
</feature>
<keyword evidence="7" id="KW-1185">Reference proteome</keyword>
<evidence type="ECO:0000313" key="4">
    <source>
        <dbReference type="EMBL" id="CAF1548582.1"/>
    </source>
</evidence>
<feature type="compositionally biased region" description="Basic and acidic residues" evidence="1">
    <location>
        <begin position="614"/>
        <end position="635"/>
    </location>
</feature>
<dbReference type="Proteomes" id="UP000663864">
    <property type="component" value="Unassembled WGS sequence"/>
</dbReference>
<accession>A0A815L9U1</accession>
<dbReference type="Proteomes" id="UP000663870">
    <property type="component" value="Unassembled WGS sequence"/>
</dbReference>
<evidence type="ECO:0000313" key="2">
    <source>
        <dbReference type="EMBL" id="CAF1269094.1"/>
    </source>
</evidence>
<reference evidence="3" key="1">
    <citation type="submission" date="2021-02" db="EMBL/GenBank/DDBJ databases">
        <authorList>
            <person name="Nowell W R."/>
        </authorList>
    </citation>
    <scope>NUCLEOTIDE SEQUENCE</scope>
</reference>
<dbReference type="EMBL" id="CAJNOT010003919">
    <property type="protein sequence ID" value="CAF1406326.1"/>
    <property type="molecule type" value="Genomic_DNA"/>
</dbReference>
<dbReference type="AlphaFoldDB" id="A0A815L9U1"/>
<dbReference type="Proteomes" id="UP000663854">
    <property type="component" value="Unassembled WGS sequence"/>
</dbReference>
<organism evidence="3 6">
    <name type="scientific">Rotaria sordida</name>
    <dbReference type="NCBI Taxonomy" id="392033"/>
    <lineage>
        <taxon>Eukaryota</taxon>
        <taxon>Metazoa</taxon>
        <taxon>Spiralia</taxon>
        <taxon>Gnathifera</taxon>
        <taxon>Rotifera</taxon>
        <taxon>Eurotatoria</taxon>
        <taxon>Bdelloidea</taxon>
        <taxon>Philodinida</taxon>
        <taxon>Philodinidae</taxon>
        <taxon>Rotaria</taxon>
    </lineage>
</organism>
<dbReference type="EMBL" id="CAJNOL010003141">
    <property type="protein sequence ID" value="CAF1548582.1"/>
    <property type="molecule type" value="Genomic_DNA"/>
</dbReference>
<dbReference type="EMBL" id="CAJOBD010007123">
    <property type="protein sequence ID" value="CAF4078697.1"/>
    <property type="molecule type" value="Genomic_DNA"/>
</dbReference>
<dbReference type="Proteomes" id="UP000663836">
    <property type="component" value="Unassembled WGS sequence"/>
</dbReference>
<name>A0A815L9U1_9BILA</name>
<evidence type="ECO:0000313" key="3">
    <source>
        <dbReference type="EMBL" id="CAF1406326.1"/>
    </source>
</evidence>